<dbReference type="AlphaFoldDB" id="A0A315XUC8"/>
<dbReference type="SUPFAM" id="SSF52949">
    <property type="entry name" value="Macro domain-like"/>
    <property type="match status" value="1"/>
</dbReference>
<dbReference type="InterPro" id="IPR037238">
    <property type="entry name" value="YbiA-like_sf"/>
</dbReference>
<protein>
    <submittedName>
        <fullName evidence="4">RibA/ribD-fused uncharacterized protein</fullName>
    </submittedName>
</protein>
<dbReference type="CDD" id="cd15457">
    <property type="entry name" value="NADAR"/>
    <property type="match status" value="1"/>
</dbReference>
<gene>
    <name evidence="4" type="ORF">IE37_03247</name>
</gene>
<comment type="catalytic activity">
    <reaction evidence="1">
        <text>5-amino-6-(5-phospho-D-ribosylamino)uracil + H2O = 5,6-diaminouracil + D-ribose 5-phosphate</text>
        <dbReference type="Rhea" id="RHEA:55020"/>
        <dbReference type="ChEBI" id="CHEBI:15377"/>
        <dbReference type="ChEBI" id="CHEBI:46252"/>
        <dbReference type="ChEBI" id="CHEBI:58453"/>
        <dbReference type="ChEBI" id="CHEBI:78346"/>
    </reaction>
</comment>
<accession>A0A315XUC8</accession>
<dbReference type="SMART" id="SM00506">
    <property type="entry name" value="A1pp"/>
    <property type="match status" value="1"/>
</dbReference>
<name>A0A315XUC8_RUMFL</name>
<dbReference type="CDD" id="cd02908">
    <property type="entry name" value="Macro_OAADPr_deacetylase"/>
    <property type="match status" value="1"/>
</dbReference>
<proteinExistence type="predicted"/>
<dbReference type="SUPFAM" id="SSF143990">
    <property type="entry name" value="YbiA-like"/>
    <property type="match status" value="1"/>
</dbReference>
<dbReference type="Proteomes" id="UP000245720">
    <property type="component" value="Unassembled WGS sequence"/>
</dbReference>
<evidence type="ECO:0000256" key="1">
    <source>
        <dbReference type="ARBA" id="ARBA00000022"/>
    </source>
</evidence>
<comment type="catalytic activity">
    <reaction evidence="2">
        <text>2,5-diamino-6-hydroxy-4-(5-phosphoribosylamino)-pyrimidine + H2O = 2,5,6-triamino-4-hydroxypyrimidine + D-ribose 5-phosphate</text>
        <dbReference type="Rhea" id="RHEA:23436"/>
        <dbReference type="ChEBI" id="CHEBI:15377"/>
        <dbReference type="ChEBI" id="CHEBI:58614"/>
        <dbReference type="ChEBI" id="CHEBI:78346"/>
        <dbReference type="ChEBI" id="CHEBI:137796"/>
    </reaction>
</comment>
<dbReference type="RefSeq" id="WP_242978652.1">
    <property type="nucleotide sequence ID" value="NZ_QGDI01000017.1"/>
</dbReference>
<feature type="domain" description="Macro" evidence="3">
    <location>
        <begin position="1"/>
        <end position="169"/>
    </location>
</feature>
<dbReference type="PANTHER" id="PTHR11106:SF27">
    <property type="entry name" value="MACRO DOMAIN-CONTAINING PROTEIN"/>
    <property type="match status" value="1"/>
</dbReference>
<dbReference type="InterPro" id="IPR002589">
    <property type="entry name" value="Macro_dom"/>
</dbReference>
<dbReference type="PANTHER" id="PTHR11106">
    <property type="entry name" value="GANGLIOSIDE INDUCED DIFFERENTIATION ASSOCIATED PROTEIN 2-RELATED"/>
    <property type="match status" value="1"/>
</dbReference>
<dbReference type="Pfam" id="PF08719">
    <property type="entry name" value="NADAR"/>
    <property type="match status" value="1"/>
</dbReference>
<dbReference type="Gene3D" id="3.40.220.10">
    <property type="entry name" value="Leucine Aminopeptidase, subunit E, domain 1"/>
    <property type="match status" value="1"/>
</dbReference>
<reference evidence="4 5" key="1">
    <citation type="submission" date="2018-05" db="EMBL/GenBank/DDBJ databases">
        <title>The Hungate 1000. A catalogue of reference genomes from the rumen microbiome.</title>
        <authorList>
            <person name="Kelly W."/>
        </authorList>
    </citation>
    <scope>NUCLEOTIDE SEQUENCE [LARGE SCALE GENOMIC DNA]</scope>
    <source>
        <strain evidence="4 5">SAb67</strain>
    </source>
</reference>
<dbReference type="Pfam" id="PF01661">
    <property type="entry name" value="Macro"/>
    <property type="match status" value="1"/>
</dbReference>
<sequence length="352" mass="38235">MGNISVVRSDITLLETDAIVNAANNHLSAGGGVCGAIFSAAGYSELKAACDEIGFCNTGSAVVTPAFSLNAKYIVHAVGPIWRGGDQDEDKLLYSAYYSSLTAAAEKGCRSIAFPLVSAGIYGYPSEEAWRIALTACRDFTENTDMDVRFAVLSDEQFSMGNSLLSELLPRKNSGTQTAAEMDRLRIGNSETDAIFFYRVGDAYGAFSNWAPTPFTVDGVSFSTAEQYIMYRKCLTFGDNVTAEKLLSYDSPKEQKALGREAAGYIDSVWAGIRQTVAIRGLYAKFSQDAELKRLLLGTGDAVLVECTSNDRIWACGLDKDDDDRLSADRWKGQNILGFALMEVRNMLRAEG</sequence>
<organism evidence="4 5">
    <name type="scientific">Ruminococcus flavefaciens</name>
    <dbReference type="NCBI Taxonomy" id="1265"/>
    <lineage>
        <taxon>Bacteria</taxon>
        <taxon>Bacillati</taxon>
        <taxon>Bacillota</taxon>
        <taxon>Clostridia</taxon>
        <taxon>Eubacteriales</taxon>
        <taxon>Oscillospiraceae</taxon>
        <taxon>Ruminococcus</taxon>
    </lineage>
</organism>
<evidence type="ECO:0000313" key="5">
    <source>
        <dbReference type="Proteomes" id="UP000245720"/>
    </source>
</evidence>
<evidence type="ECO:0000313" key="4">
    <source>
        <dbReference type="EMBL" id="PWJ09953.1"/>
    </source>
</evidence>
<dbReference type="InterPro" id="IPR043472">
    <property type="entry name" value="Macro_dom-like"/>
</dbReference>
<comment type="caution">
    <text evidence="4">The sequence shown here is derived from an EMBL/GenBank/DDBJ whole genome shotgun (WGS) entry which is preliminary data.</text>
</comment>
<dbReference type="EMBL" id="QGDI01000017">
    <property type="protein sequence ID" value="PWJ09953.1"/>
    <property type="molecule type" value="Genomic_DNA"/>
</dbReference>
<evidence type="ECO:0000259" key="3">
    <source>
        <dbReference type="PROSITE" id="PS51154"/>
    </source>
</evidence>
<evidence type="ECO:0000256" key="2">
    <source>
        <dbReference type="ARBA" id="ARBA00000751"/>
    </source>
</evidence>
<dbReference type="Gene3D" id="1.10.357.40">
    <property type="entry name" value="YbiA-like"/>
    <property type="match status" value="1"/>
</dbReference>
<dbReference type="NCBIfam" id="TIGR02464">
    <property type="entry name" value="ribofla_fusion"/>
    <property type="match status" value="1"/>
</dbReference>
<dbReference type="PROSITE" id="PS51154">
    <property type="entry name" value="MACRO"/>
    <property type="match status" value="1"/>
</dbReference>
<dbReference type="InterPro" id="IPR012816">
    <property type="entry name" value="NADAR"/>
</dbReference>